<gene>
    <name evidence="3" type="ORF">ElP_58250</name>
</gene>
<evidence type="ECO:0000259" key="2">
    <source>
        <dbReference type="Pfam" id="PF16363"/>
    </source>
</evidence>
<proteinExistence type="predicted"/>
<protein>
    <submittedName>
        <fullName evidence="3">UDP-glucose 4-epimerase</fullName>
        <ecNumber evidence="3">5.1.3.2</ecNumber>
    </submittedName>
</protein>
<dbReference type="EMBL" id="CP036426">
    <property type="protein sequence ID" value="QDV37878.1"/>
    <property type="molecule type" value="Genomic_DNA"/>
</dbReference>
<evidence type="ECO:0000313" key="3">
    <source>
        <dbReference type="EMBL" id="QDV37878.1"/>
    </source>
</evidence>
<dbReference type="Pfam" id="PF16363">
    <property type="entry name" value="GDP_Man_Dehyd"/>
    <property type="match status" value="1"/>
</dbReference>
<accession>A0A518HAJ7</accession>
<dbReference type="RefSeq" id="WP_145279052.1">
    <property type="nucleotide sequence ID" value="NZ_CP036426.1"/>
</dbReference>
<dbReference type="InterPro" id="IPR036291">
    <property type="entry name" value="NAD(P)-bd_dom_sf"/>
</dbReference>
<keyword evidence="4" id="KW-1185">Reference proteome</keyword>
<dbReference type="PRINTS" id="PR01713">
    <property type="entry name" value="NUCEPIMERASE"/>
</dbReference>
<keyword evidence="1" id="KW-0520">NAD</keyword>
<dbReference type="KEGG" id="tpla:ElP_58250"/>
<dbReference type="OrthoDB" id="258549at2"/>
<name>A0A518HAJ7_9BACT</name>
<dbReference type="PANTHER" id="PTHR43574">
    <property type="entry name" value="EPIMERASE-RELATED"/>
    <property type="match status" value="1"/>
</dbReference>
<dbReference type="GO" id="GO:0003978">
    <property type="term" value="F:UDP-glucose 4-epimerase activity"/>
    <property type="evidence" value="ECO:0007669"/>
    <property type="project" value="UniProtKB-EC"/>
</dbReference>
<organism evidence="3 4">
    <name type="scientific">Tautonia plasticadhaerens</name>
    <dbReference type="NCBI Taxonomy" id="2527974"/>
    <lineage>
        <taxon>Bacteria</taxon>
        <taxon>Pseudomonadati</taxon>
        <taxon>Planctomycetota</taxon>
        <taxon>Planctomycetia</taxon>
        <taxon>Isosphaerales</taxon>
        <taxon>Isosphaeraceae</taxon>
        <taxon>Tautonia</taxon>
    </lineage>
</organism>
<feature type="domain" description="NAD(P)-binding" evidence="2">
    <location>
        <begin position="2"/>
        <end position="304"/>
    </location>
</feature>
<keyword evidence="3" id="KW-0413">Isomerase</keyword>
<reference evidence="3 4" key="1">
    <citation type="submission" date="2019-02" db="EMBL/GenBank/DDBJ databases">
        <title>Deep-cultivation of Planctomycetes and their phenomic and genomic characterization uncovers novel biology.</title>
        <authorList>
            <person name="Wiegand S."/>
            <person name="Jogler M."/>
            <person name="Boedeker C."/>
            <person name="Pinto D."/>
            <person name="Vollmers J."/>
            <person name="Rivas-Marin E."/>
            <person name="Kohn T."/>
            <person name="Peeters S.H."/>
            <person name="Heuer A."/>
            <person name="Rast P."/>
            <person name="Oberbeckmann S."/>
            <person name="Bunk B."/>
            <person name="Jeske O."/>
            <person name="Meyerdierks A."/>
            <person name="Storesund J.E."/>
            <person name="Kallscheuer N."/>
            <person name="Luecker S."/>
            <person name="Lage O.M."/>
            <person name="Pohl T."/>
            <person name="Merkel B.J."/>
            <person name="Hornburger P."/>
            <person name="Mueller R.-W."/>
            <person name="Bruemmer F."/>
            <person name="Labrenz M."/>
            <person name="Spormann A.M."/>
            <person name="Op den Camp H."/>
            <person name="Overmann J."/>
            <person name="Amann R."/>
            <person name="Jetten M.S.M."/>
            <person name="Mascher T."/>
            <person name="Medema M.H."/>
            <person name="Devos D.P."/>
            <person name="Kaster A.-K."/>
            <person name="Ovreas L."/>
            <person name="Rohde M."/>
            <person name="Galperin M.Y."/>
            <person name="Jogler C."/>
        </authorList>
    </citation>
    <scope>NUCLEOTIDE SEQUENCE [LARGE SCALE GENOMIC DNA]</scope>
    <source>
        <strain evidence="3 4">ElP</strain>
    </source>
</reference>
<dbReference type="InterPro" id="IPR016040">
    <property type="entry name" value="NAD(P)-bd_dom"/>
</dbReference>
<dbReference type="Proteomes" id="UP000317835">
    <property type="component" value="Chromosome"/>
</dbReference>
<sequence length="313" mass="34655">MIVTGAAGFIGSHLVDRLLADGVEVVGVDNFDHFYDPTRKRANLADALRHSGFRLVELDLRDAEGVSRLVAESRPDAIAHLAARAGVRPSIEQPGLYAEVNVSATTYLMEAARTLDPMPRFVYASSSSVYGDRPDAPFREDDRVDTPISPYAATKMACELIAHAFHHIHGLPVTGLRFFTAYGPRNRPDLAIHKFADLIERGRPIPMFGDGTTRRDYTYVGDIVDGVSRALDRCSSYHLYNLGHSEPIALREMIAALGRALGKEPVVDRQPEQPGDVRQTYADISRARSELGYDPATPFDEGLARFVSWFRSR</sequence>
<dbReference type="SUPFAM" id="SSF51735">
    <property type="entry name" value="NAD(P)-binding Rossmann-fold domains"/>
    <property type="match status" value="1"/>
</dbReference>
<evidence type="ECO:0000256" key="1">
    <source>
        <dbReference type="ARBA" id="ARBA00023027"/>
    </source>
</evidence>
<dbReference type="AlphaFoldDB" id="A0A518HAJ7"/>
<dbReference type="Gene3D" id="3.40.50.720">
    <property type="entry name" value="NAD(P)-binding Rossmann-like Domain"/>
    <property type="match status" value="1"/>
</dbReference>
<dbReference type="EC" id="5.1.3.2" evidence="3"/>
<evidence type="ECO:0000313" key="4">
    <source>
        <dbReference type="Proteomes" id="UP000317835"/>
    </source>
</evidence>